<proteinExistence type="predicted"/>
<dbReference type="InterPro" id="IPR039869">
    <property type="entry name" value="UBTD1/2"/>
</dbReference>
<dbReference type="InterPro" id="IPR032752">
    <property type="entry name" value="DC-UbP/UBTD2_N"/>
</dbReference>
<evidence type="ECO:0000313" key="2">
    <source>
        <dbReference type="EMBL" id="CAE0034174.1"/>
    </source>
</evidence>
<reference evidence="2" key="1">
    <citation type="submission" date="2021-01" db="EMBL/GenBank/DDBJ databases">
        <authorList>
            <person name="Corre E."/>
            <person name="Pelletier E."/>
            <person name="Niang G."/>
            <person name="Scheremetjew M."/>
            <person name="Finn R."/>
            <person name="Kale V."/>
            <person name="Holt S."/>
            <person name="Cochrane G."/>
            <person name="Meng A."/>
            <person name="Brown T."/>
            <person name="Cohen L."/>
        </authorList>
    </citation>
    <scope>NUCLEOTIDE SEQUENCE</scope>
    <source>
        <strain evidence="2">CCMP 769</strain>
    </source>
</reference>
<dbReference type="InterPro" id="IPR038169">
    <property type="entry name" value="DC-UbP/UBTD2_N_sf"/>
</dbReference>
<dbReference type="PANTHER" id="PTHR13609">
    <property type="entry name" value="UBIQUITIN DOMAIN CONTAINING 1 PROTEIN-RELATED"/>
    <property type="match status" value="1"/>
</dbReference>
<dbReference type="EMBL" id="HBHW01002787">
    <property type="protein sequence ID" value="CAE0034174.1"/>
    <property type="molecule type" value="Transcribed_RNA"/>
</dbReference>
<gene>
    <name evidence="2" type="ORF">RMAR00112_LOCUS2118</name>
</gene>
<organism evidence="2">
    <name type="scientific">Rhodosorus marinus</name>
    <dbReference type="NCBI Taxonomy" id="101924"/>
    <lineage>
        <taxon>Eukaryota</taxon>
        <taxon>Rhodophyta</taxon>
        <taxon>Stylonematophyceae</taxon>
        <taxon>Stylonematales</taxon>
        <taxon>Stylonemataceae</taxon>
        <taxon>Rhodosorus</taxon>
    </lineage>
</organism>
<accession>A0A7S2ZBU4</accession>
<name>A0A7S2ZBU4_9RHOD</name>
<evidence type="ECO:0000259" key="1">
    <source>
        <dbReference type="Pfam" id="PF16455"/>
    </source>
</evidence>
<protein>
    <recommendedName>
        <fullName evidence="1">DC-UbP/UBTD2 N-terminal domain-containing protein</fullName>
    </recommendedName>
</protein>
<dbReference type="Gene3D" id="1.20.225.20">
    <property type="entry name" value="Ub domain-containing protein, DC-UbP/UBTD2, N-terminal domain"/>
    <property type="match status" value="1"/>
</dbReference>
<feature type="domain" description="DC-UbP/UBTD2 N-terminal" evidence="1">
    <location>
        <begin position="23"/>
        <end position="116"/>
    </location>
</feature>
<sequence length="148" mass="16857">MGCGSSKEDGGRAAEALSWDGVVKNPKTWELERAIQTEHLQRMRAEFWETRVEGREEMWVALMAAAEADSDELRFQIVDAAGIQPALKRKTLELVYDERGAIYEVPIYCLSAPANIDGEDACEEMKDARFYLQGYYESHRPKLVGHRM</sequence>
<dbReference type="Pfam" id="PF16455">
    <property type="entry name" value="UBD"/>
    <property type="match status" value="1"/>
</dbReference>
<dbReference type="AlphaFoldDB" id="A0A7S2ZBU4"/>